<keyword evidence="2" id="KW-1133">Transmembrane helix</keyword>
<feature type="transmembrane region" description="Helical" evidence="2">
    <location>
        <begin position="66"/>
        <end position="86"/>
    </location>
</feature>
<dbReference type="PANTHER" id="PTHR42058">
    <property type="entry name" value="G_PROTEIN_RECEP_F2_4 DOMAIN-CONTAINING PROTEIN"/>
    <property type="match status" value="1"/>
</dbReference>
<keyword evidence="2" id="KW-0812">Transmembrane</keyword>
<dbReference type="RefSeq" id="XP_033667320.1">
    <property type="nucleotide sequence ID" value="XM_033812825.1"/>
</dbReference>
<evidence type="ECO:0000256" key="2">
    <source>
        <dbReference type="SAM" id="Phobius"/>
    </source>
</evidence>
<dbReference type="Proteomes" id="UP000799537">
    <property type="component" value="Unassembled WGS sequence"/>
</dbReference>
<feature type="compositionally biased region" description="Basic and acidic residues" evidence="1">
    <location>
        <begin position="426"/>
        <end position="442"/>
    </location>
</feature>
<dbReference type="PANTHER" id="PTHR42058:SF1">
    <property type="entry name" value="G-PROTEIN COUPLED RECEPTORS FAMILY 2 PROFILE 2 DOMAIN-CONTAINING PROTEIN"/>
    <property type="match status" value="1"/>
</dbReference>
<dbReference type="GeneID" id="54566097"/>
<proteinExistence type="predicted"/>
<reference evidence="3" key="1">
    <citation type="journal article" date="2020" name="Stud. Mycol.">
        <title>101 Dothideomycetes genomes: a test case for predicting lifestyles and emergence of pathogens.</title>
        <authorList>
            <person name="Haridas S."/>
            <person name="Albert R."/>
            <person name="Binder M."/>
            <person name="Bloem J."/>
            <person name="Labutti K."/>
            <person name="Salamov A."/>
            <person name="Andreopoulos B."/>
            <person name="Baker S."/>
            <person name="Barry K."/>
            <person name="Bills G."/>
            <person name="Bluhm B."/>
            <person name="Cannon C."/>
            <person name="Castanera R."/>
            <person name="Culley D."/>
            <person name="Daum C."/>
            <person name="Ezra D."/>
            <person name="Gonzalez J."/>
            <person name="Henrissat B."/>
            <person name="Kuo A."/>
            <person name="Liang C."/>
            <person name="Lipzen A."/>
            <person name="Lutzoni F."/>
            <person name="Magnuson J."/>
            <person name="Mondo S."/>
            <person name="Nolan M."/>
            <person name="Ohm R."/>
            <person name="Pangilinan J."/>
            <person name="Park H.-J."/>
            <person name="Ramirez L."/>
            <person name="Alfaro M."/>
            <person name="Sun H."/>
            <person name="Tritt A."/>
            <person name="Yoshinaga Y."/>
            <person name="Zwiers L.-H."/>
            <person name="Turgeon B."/>
            <person name="Goodwin S."/>
            <person name="Spatafora J."/>
            <person name="Crous P."/>
            <person name="Grigoriev I."/>
        </authorList>
    </citation>
    <scope>NUCLEOTIDE SEQUENCE</scope>
    <source>
        <strain evidence="3">ATCC 36951</strain>
    </source>
</reference>
<keyword evidence="2" id="KW-0472">Membrane</keyword>
<evidence type="ECO:0008006" key="5">
    <source>
        <dbReference type="Google" id="ProtNLM"/>
    </source>
</evidence>
<feature type="region of interest" description="Disordered" evidence="1">
    <location>
        <begin position="401"/>
        <end position="442"/>
    </location>
</feature>
<gene>
    <name evidence="3" type="ORF">M409DRAFT_54782</name>
</gene>
<protein>
    <recommendedName>
        <fullName evidence="5">G-protein coupled receptors family 2 profile 2 domain-containing protein</fullName>
    </recommendedName>
</protein>
<dbReference type="EMBL" id="ML993596">
    <property type="protein sequence ID" value="KAF2166431.1"/>
    <property type="molecule type" value="Genomic_DNA"/>
</dbReference>
<organism evidence="3 4">
    <name type="scientific">Zasmidium cellare ATCC 36951</name>
    <dbReference type="NCBI Taxonomy" id="1080233"/>
    <lineage>
        <taxon>Eukaryota</taxon>
        <taxon>Fungi</taxon>
        <taxon>Dikarya</taxon>
        <taxon>Ascomycota</taxon>
        <taxon>Pezizomycotina</taxon>
        <taxon>Dothideomycetes</taxon>
        <taxon>Dothideomycetidae</taxon>
        <taxon>Mycosphaerellales</taxon>
        <taxon>Mycosphaerellaceae</taxon>
        <taxon>Zasmidium</taxon>
    </lineage>
</organism>
<feature type="transmembrane region" description="Helical" evidence="2">
    <location>
        <begin position="173"/>
        <end position="197"/>
    </location>
</feature>
<keyword evidence="4" id="KW-1185">Reference proteome</keyword>
<feature type="transmembrane region" description="Helical" evidence="2">
    <location>
        <begin position="354"/>
        <end position="374"/>
    </location>
</feature>
<evidence type="ECO:0000313" key="4">
    <source>
        <dbReference type="Proteomes" id="UP000799537"/>
    </source>
</evidence>
<feature type="transmembrane region" description="Helical" evidence="2">
    <location>
        <begin position="138"/>
        <end position="161"/>
    </location>
</feature>
<feature type="transmembrane region" description="Helical" evidence="2">
    <location>
        <begin position="217"/>
        <end position="242"/>
    </location>
</feature>
<evidence type="ECO:0000256" key="1">
    <source>
        <dbReference type="SAM" id="MobiDB-lite"/>
    </source>
</evidence>
<dbReference type="InterPro" id="IPR053247">
    <property type="entry name" value="GPCR_GPR1/git3-like"/>
</dbReference>
<dbReference type="OrthoDB" id="26203at2759"/>
<dbReference type="AlphaFoldDB" id="A0A6A6CHA3"/>
<accession>A0A6A6CHA3</accession>
<evidence type="ECO:0000313" key="3">
    <source>
        <dbReference type="EMBL" id="KAF2166431.1"/>
    </source>
</evidence>
<sequence length="442" mass="48907">MATVDACPSPFISETLYPFTDGFYGGRNCAENPLTPGPNATRCCIPCPVFDWTYRNDFKILTDGAAWVHVAGFICRGFLLLSMLVLPSTATRRSYLNVVLLSAIMVLELGFIIPLARQPEQCYDPITPNNESSSFTCAFSAACVALGLMFFTTWVTVRAILMHLQICWNYTPLALTHTIATIVTGAISIGLTAATISHSGVSYRFGGYCHVNVGSLATFWGFILGFCGIALLLQLTTFGYVIRVYMSSAWQARNDPSSRSASVVSSSRARQARATARRVREVLVLQWGALAIVASAILTTVFVCVVFIFFDDRLTREAFSDVDKLIPWIICLVSRQNKSQCYQYTDVVIIPEDLAVATLFILAFVGIETFLLLFRFEIFTAWWGFLRTPWWKKKASSRKSSATLSGEMHAPGGLPRFTGETPADTPPKRIASEDSREISQTR</sequence>
<feature type="transmembrane region" description="Helical" evidence="2">
    <location>
        <begin position="287"/>
        <end position="310"/>
    </location>
</feature>
<name>A0A6A6CHA3_ZASCE</name>
<feature type="transmembrane region" description="Helical" evidence="2">
    <location>
        <begin position="98"/>
        <end position="118"/>
    </location>
</feature>